<keyword evidence="3" id="KW-1185">Reference proteome</keyword>
<sequence length="91" mass="9863">MTSSAPASSSNAVQKDSLGSETREQPLCNLWYLPSGKSGRGWVVREGDIGLSAHFRAAAHFRCPSRFGPKRAEAHTILIGCAHTVKQTRLL</sequence>
<dbReference type="EMBL" id="BEZZ01000925">
    <property type="protein sequence ID" value="GCC37010.1"/>
    <property type="molecule type" value="Genomic_DNA"/>
</dbReference>
<evidence type="ECO:0000256" key="1">
    <source>
        <dbReference type="SAM" id="MobiDB-lite"/>
    </source>
</evidence>
<gene>
    <name evidence="2" type="ORF">chiPu_0015510</name>
</gene>
<dbReference type="Proteomes" id="UP000287033">
    <property type="component" value="Unassembled WGS sequence"/>
</dbReference>
<accession>A0A401T303</accession>
<feature type="region of interest" description="Disordered" evidence="1">
    <location>
        <begin position="1"/>
        <end position="22"/>
    </location>
</feature>
<feature type="compositionally biased region" description="Polar residues" evidence="1">
    <location>
        <begin position="1"/>
        <end position="20"/>
    </location>
</feature>
<proteinExistence type="predicted"/>
<name>A0A401T303_CHIPU</name>
<organism evidence="2 3">
    <name type="scientific">Chiloscyllium punctatum</name>
    <name type="common">Brownbanded bambooshark</name>
    <name type="synonym">Hemiscyllium punctatum</name>
    <dbReference type="NCBI Taxonomy" id="137246"/>
    <lineage>
        <taxon>Eukaryota</taxon>
        <taxon>Metazoa</taxon>
        <taxon>Chordata</taxon>
        <taxon>Craniata</taxon>
        <taxon>Vertebrata</taxon>
        <taxon>Chondrichthyes</taxon>
        <taxon>Elasmobranchii</taxon>
        <taxon>Galeomorphii</taxon>
        <taxon>Galeoidea</taxon>
        <taxon>Orectolobiformes</taxon>
        <taxon>Hemiscylliidae</taxon>
        <taxon>Chiloscyllium</taxon>
    </lineage>
</organism>
<comment type="caution">
    <text evidence="2">The sequence shown here is derived from an EMBL/GenBank/DDBJ whole genome shotgun (WGS) entry which is preliminary data.</text>
</comment>
<protein>
    <submittedName>
        <fullName evidence="2">Uncharacterized protein</fullName>
    </submittedName>
</protein>
<dbReference type="AlphaFoldDB" id="A0A401T303"/>
<evidence type="ECO:0000313" key="3">
    <source>
        <dbReference type="Proteomes" id="UP000287033"/>
    </source>
</evidence>
<evidence type="ECO:0000313" key="2">
    <source>
        <dbReference type="EMBL" id="GCC37010.1"/>
    </source>
</evidence>
<reference evidence="2 3" key="1">
    <citation type="journal article" date="2018" name="Nat. Ecol. Evol.">
        <title>Shark genomes provide insights into elasmobranch evolution and the origin of vertebrates.</title>
        <authorList>
            <person name="Hara Y"/>
            <person name="Yamaguchi K"/>
            <person name="Onimaru K"/>
            <person name="Kadota M"/>
            <person name="Koyanagi M"/>
            <person name="Keeley SD"/>
            <person name="Tatsumi K"/>
            <person name="Tanaka K"/>
            <person name="Motone F"/>
            <person name="Kageyama Y"/>
            <person name="Nozu R"/>
            <person name="Adachi N"/>
            <person name="Nishimura O"/>
            <person name="Nakagawa R"/>
            <person name="Tanegashima C"/>
            <person name="Kiyatake I"/>
            <person name="Matsumoto R"/>
            <person name="Murakumo K"/>
            <person name="Nishida K"/>
            <person name="Terakita A"/>
            <person name="Kuratani S"/>
            <person name="Sato K"/>
            <person name="Hyodo S Kuraku.S."/>
        </authorList>
    </citation>
    <scope>NUCLEOTIDE SEQUENCE [LARGE SCALE GENOMIC DNA]</scope>
</reference>